<dbReference type="AlphaFoldDB" id="A0A3P7MKU2"/>
<dbReference type="Proteomes" id="UP000281553">
    <property type="component" value="Unassembled WGS sequence"/>
</dbReference>
<evidence type="ECO:0000313" key="2">
    <source>
        <dbReference type="EMBL" id="VDN30195.1"/>
    </source>
</evidence>
<gene>
    <name evidence="2" type="ORF">DILT_LOCUS15495</name>
</gene>
<organism evidence="2 3">
    <name type="scientific">Dibothriocephalus latus</name>
    <name type="common">Fish tapeworm</name>
    <name type="synonym">Diphyllobothrium latum</name>
    <dbReference type="NCBI Taxonomy" id="60516"/>
    <lineage>
        <taxon>Eukaryota</taxon>
        <taxon>Metazoa</taxon>
        <taxon>Spiralia</taxon>
        <taxon>Lophotrochozoa</taxon>
        <taxon>Platyhelminthes</taxon>
        <taxon>Cestoda</taxon>
        <taxon>Eucestoda</taxon>
        <taxon>Diphyllobothriidea</taxon>
        <taxon>Diphyllobothriidae</taxon>
        <taxon>Dibothriocephalus</taxon>
    </lineage>
</organism>
<dbReference type="EMBL" id="UYRU01079543">
    <property type="protein sequence ID" value="VDN30195.1"/>
    <property type="molecule type" value="Genomic_DNA"/>
</dbReference>
<feature type="region of interest" description="Disordered" evidence="1">
    <location>
        <begin position="145"/>
        <end position="177"/>
    </location>
</feature>
<accession>A0A3P7MKU2</accession>
<protein>
    <submittedName>
        <fullName evidence="2">Uncharacterized protein</fullName>
    </submittedName>
</protein>
<evidence type="ECO:0000313" key="3">
    <source>
        <dbReference type="Proteomes" id="UP000281553"/>
    </source>
</evidence>
<feature type="non-terminal residue" evidence="2">
    <location>
        <position position="177"/>
    </location>
</feature>
<dbReference type="OrthoDB" id="70570at2759"/>
<reference evidence="2 3" key="1">
    <citation type="submission" date="2018-11" db="EMBL/GenBank/DDBJ databases">
        <authorList>
            <consortium name="Pathogen Informatics"/>
        </authorList>
    </citation>
    <scope>NUCLEOTIDE SEQUENCE [LARGE SCALE GENOMIC DNA]</scope>
</reference>
<proteinExistence type="predicted"/>
<evidence type="ECO:0000256" key="1">
    <source>
        <dbReference type="SAM" id="MobiDB-lite"/>
    </source>
</evidence>
<keyword evidence="3" id="KW-1185">Reference proteome</keyword>
<sequence>MRSHWIGKKSHVKVEYSTGVIPCPPERASDPQIAVHYQNHSSTEQVNLQYPPPQNRRQSSSPFLLNCTSQSPFSFASLGDDDFTIPLPAARLTIAPQLSRVYTVLQPNSTLCMYAAKEDAKPKQELPVLGMRLLYLVQLLGPHDSETAQGDSKRSSSTAFIGPTPNLCDSPGIIQPP</sequence>
<feature type="compositionally biased region" description="Basic and acidic residues" evidence="1">
    <location>
        <begin position="145"/>
        <end position="154"/>
    </location>
</feature>
<name>A0A3P7MKU2_DIBLA</name>